<evidence type="ECO:0000313" key="2">
    <source>
        <dbReference type="Proteomes" id="UP000007382"/>
    </source>
</evidence>
<dbReference type="Proteomes" id="UP000007382">
    <property type="component" value="Chromosome"/>
</dbReference>
<dbReference type="HOGENOM" id="CLU_1684441_0_0_0"/>
<proteinExistence type="predicted"/>
<accession>I0IL91</accession>
<sequence>MSCNRFLQVLCGVFISASLTGFSGCHPDDREVKGVTAVVAGVECLPLSSGGNLLAVHLDLKSVRRSDEQILGYRFRSGGASYQEALLGTQLRQSLRGKERHLDLSGLPTVIKSKSLVDGWVFFSKNGPGTIRFRLKNTYGKLEVLSVGVPSAPCQGGAAS</sequence>
<protein>
    <recommendedName>
        <fullName evidence="3">Lipoprotein</fullName>
    </recommendedName>
</protein>
<dbReference type="RefSeq" id="WP_014448533.1">
    <property type="nucleotide sequence ID" value="NC_017094.1"/>
</dbReference>
<name>I0IL91_LEPFC</name>
<reference evidence="1 2" key="1">
    <citation type="journal article" date="2012" name="J. Bacteriol.">
        <title>Complete Genome Sequence of Leptospirillum ferrooxidans Strain C2-3, Isolated from a Fresh Volcanic Ash Deposit on the Island of Miyake, Japan.</title>
        <authorList>
            <person name="Fujimura R."/>
            <person name="Sato Y."/>
            <person name="Nishizawa T."/>
            <person name="Oshima K."/>
            <person name="Kim S.-W."/>
            <person name="Hattori M."/>
            <person name="Kamijo T."/>
            <person name="Ohta H."/>
        </authorList>
    </citation>
    <scope>NUCLEOTIDE SEQUENCE [LARGE SCALE GENOMIC DNA]</scope>
    <source>
        <strain evidence="1 2">C2-3</strain>
    </source>
</reference>
<dbReference type="PATRIC" id="fig|1162668.3.peg.365"/>
<evidence type="ECO:0000313" key="1">
    <source>
        <dbReference type="EMBL" id="BAM06040.1"/>
    </source>
</evidence>
<dbReference type="STRING" id="1162668.LFE_0318"/>
<dbReference type="EMBL" id="AP012342">
    <property type="protein sequence ID" value="BAM06040.1"/>
    <property type="molecule type" value="Genomic_DNA"/>
</dbReference>
<dbReference type="KEGG" id="lfc:LFE_0318"/>
<dbReference type="PROSITE" id="PS51257">
    <property type="entry name" value="PROKAR_LIPOPROTEIN"/>
    <property type="match status" value="1"/>
</dbReference>
<keyword evidence="2" id="KW-1185">Reference proteome</keyword>
<organism evidence="1 2">
    <name type="scientific">Leptospirillum ferrooxidans (strain C2-3)</name>
    <dbReference type="NCBI Taxonomy" id="1162668"/>
    <lineage>
        <taxon>Bacteria</taxon>
        <taxon>Pseudomonadati</taxon>
        <taxon>Nitrospirota</taxon>
        <taxon>Nitrospiria</taxon>
        <taxon>Nitrospirales</taxon>
        <taxon>Nitrospiraceae</taxon>
        <taxon>Leptospirillum</taxon>
    </lineage>
</organism>
<evidence type="ECO:0008006" key="3">
    <source>
        <dbReference type="Google" id="ProtNLM"/>
    </source>
</evidence>
<gene>
    <name evidence="1" type="ordered locus">LFE_0318</name>
</gene>
<dbReference type="AlphaFoldDB" id="I0IL91"/>
<reference evidence="2" key="2">
    <citation type="submission" date="2012-03" db="EMBL/GenBank/DDBJ databases">
        <title>The complete genome sequence of the pioneer microbe on fresh volcanic deposit, Leptospirillum ferrooxidans strain C2-3.</title>
        <authorList>
            <person name="Fujimura R."/>
            <person name="Sato Y."/>
            <person name="Nishizawa T."/>
            <person name="Nanba K."/>
            <person name="Oshima K."/>
            <person name="Hattori M."/>
            <person name="Kamijo T."/>
            <person name="Ohta H."/>
        </authorList>
    </citation>
    <scope>NUCLEOTIDE SEQUENCE [LARGE SCALE GENOMIC DNA]</scope>
    <source>
        <strain evidence="2">C2-3</strain>
    </source>
</reference>